<evidence type="ECO:0000313" key="5">
    <source>
        <dbReference type="EMBL" id="OOS21292.1"/>
    </source>
</evidence>
<evidence type="ECO:0000256" key="2">
    <source>
        <dbReference type="ARBA" id="ARBA00022971"/>
    </source>
</evidence>
<evidence type="ECO:0000256" key="1">
    <source>
        <dbReference type="ARBA" id="ARBA00010873"/>
    </source>
</evidence>
<proteinExistence type="inferred from homology"/>
<keyword evidence="2" id="KW-0184">Conjugation</keyword>
<keyword evidence="6" id="KW-1185">Reference proteome</keyword>
<feature type="region of interest" description="Disordered" evidence="3">
    <location>
        <begin position="400"/>
        <end position="421"/>
    </location>
</feature>
<dbReference type="Pfam" id="PF03389">
    <property type="entry name" value="MobA_MobL"/>
    <property type="match status" value="1"/>
</dbReference>
<comment type="similarity">
    <text evidence="1">Belongs to the MobA/MobL family.</text>
</comment>
<dbReference type="Proteomes" id="UP000189800">
    <property type="component" value="Unassembled WGS sequence"/>
</dbReference>
<gene>
    <name evidence="5" type="ORF">B0680_10020</name>
</gene>
<reference evidence="5 6" key="1">
    <citation type="submission" date="2017-02" db="EMBL/GenBank/DDBJ databases">
        <title>Draft genome sequence of Moraxella pluranimalium CCUG 54913T type strain.</title>
        <authorList>
            <person name="Salva-Serra F."/>
            <person name="Engstrom-Jakobsson H."/>
            <person name="Thorell K."/>
            <person name="Jaen-Luchoro D."/>
            <person name="Gonzales-Siles L."/>
            <person name="Karlsson R."/>
            <person name="Yazdan S."/>
            <person name="Boulund F."/>
            <person name="Johnning A."/>
            <person name="Engstrand L."/>
            <person name="Kristiansson E."/>
            <person name="Moore E."/>
        </authorList>
    </citation>
    <scope>NUCLEOTIDE SEQUENCE [LARGE SCALE GENOMIC DNA]</scope>
    <source>
        <strain evidence="5 6">CCUG 54913</strain>
    </source>
</reference>
<evidence type="ECO:0000259" key="4">
    <source>
        <dbReference type="Pfam" id="PF03389"/>
    </source>
</evidence>
<sequence length="421" mass="47827">MILLTPVRQGQAPTPPNHHKEKTKMAFYHCSVKAVQRSKGQTATRSASYRAGELIKCERTGLTHDYRRKTGVMHTEIITPNGINAPSRSELWNMAEKSEKRKDSCVAREYEVALPHELTEQQRTALAQDFCKYLAKNYGVAVDLCIHRPTDKEVKKGADPRNHHAHILTTTRVITNDGLGAKADNEKAGRNRKKDLEQVRIAWQDFANHHLKKAGLDIQLDHRSHKERGLEIAPTIKLGVAVTAMERKGIQTDKGNFNRAIQQANHELRQLNDERIYQNSIDYDAVMEKLEQEQEWDNHPYAISPEPPAPAPKPAPEPAPEPPALTALELENIRNGWKKYDVEYAMDEAFSPIFDKSPAVHIAQKIEIDRVIGERLGVDSDYENQRKMIDDAFERIANIATTPAPKPEPEQSRDDDYDFTM</sequence>
<feature type="region of interest" description="Disordered" evidence="3">
    <location>
        <begin position="1"/>
        <end position="20"/>
    </location>
</feature>
<evidence type="ECO:0000313" key="6">
    <source>
        <dbReference type="Proteomes" id="UP000189800"/>
    </source>
</evidence>
<protein>
    <recommendedName>
        <fullName evidence="4">MobA/MobL protein domain-containing protein</fullName>
    </recommendedName>
</protein>
<dbReference type="InterPro" id="IPR005053">
    <property type="entry name" value="MobA_MobL"/>
</dbReference>
<dbReference type="AlphaFoldDB" id="A0A1T0CG13"/>
<feature type="domain" description="MobA/MobL protein" evidence="4">
    <location>
        <begin position="42"/>
        <end position="248"/>
    </location>
</feature>
<accession>A0A1T0CG13</accession>
<organism evidence="5 6">
    <name type="scientific">Moraxella pluranimalium</name>
    <dbReference type="NCBI Taxonomy" id="470453"/>
    <lineage>
        <taxon>Bacteria</taxon>
        <taxon>Pseudomonadati</taxon>
        <taxon>Pseudomonadota</taxon>
        <taxon>Gammaproteobacteria</taxon>
        <taxon>Moraxellales</taxon>
        <taxon>Moraxellaceae</taxon>
        <taxon>Moraxella</taxon>
    </lineage>
</organism>
<dbReference type="EMBL" id="MUYU01000032">
    <property type="protein sequence ID" value="OOS21292.1"/>
    <property type="molecule type" value="Genomic_DNA"/>
</dbReference>
<feature type="compositionally biased region" description="Pro residues" evidence="3">
    <location>
        <begin position="305"/>
        <end position="323"/>
    </location>
</feature>
<dbReference type="NCBIfam" id="NF041496">
    <property type="entry name" value="MobQ"/>
    <property type="match status" value="1"/>
</dbReference>
<evidence type="ECO:0000256" key="3">
    <source>
        <dbReference type="SAM" id="MobiDB-lite"/>
    </source>
</evidence>
<dbReference type="STRING" id="470453.B0680_10020"/>
<dbReference type="Gene3D" id="3.30.930.30">
    <property type="match status" value="1"/>
</dbReference>
<comment type="caution">
    <text evidence="5">The sequence shown here is derived from an EMBL/GenBank/DDBJ whole genome shotgun (WGS) entry which is preliminary data.</text>
</comment>
<name>A0A1T0CG13_9GAMM</name>
<feature type="region of interest" description="Disordered" evidence="3">
    <location>
        <begin position="299"/>
        <end position="323"/>
    </location>
</feature>